<evidence type="ECO:0000259" key="1">
    <source>
        <dbReference type="Pfam" id="PF07287"/>
    </source>
</evidence>
<organism evidence="2 3">
    <name type="scientific">Sulfobacillus benefaciens</name>
    <dbReference type="NCBI Taxonomy" id="453960"/>
    <lineage>
        <taxon>Bacteria</taxon>
        <taxon>Bacillati</taxon>
        <taxon>Bacillota</taxon>
        <taxon>Clostridia</taxon>
        <taxon>Eubacteriales</taxon>
        <taxon>Clostridiales Family XVII. Incertae Sedis</taxon>
        <taxon>Sulfobacillus</taxon>
    </lineage>
</organism>
<dbReference type="Pfam" id="PF07287">
    <property type="entry name" value="AtuA"/>
    <property type="match status" value="1"/>
</dbReference>
<evidence type="ECO:0000313" key="2">
    <source>
        <dbReference type="EMBL" id="PSR34734.1"/>
    </source>
</evidence>
<dbReference type="Proteomes" id="UP000242972">
    <property type="component" value="Unassembled WGS sequence"/>
</dbReference>
<dbReference type="InterPro" id="IPR010839">
    <property type="entry name" value="AtuA_N"/>
</dbReference>
<protein>
    <submittedName>
        <fullName evidence="2">ABC transporter substrate-binding protein</fullName>
    </submittedName>
</protein>
<accession>A0A2T2XJS0</accession>
<proteinExistence type="predicted"/>
<reference evidence="2 3" key="1">
    <citation type="journal article" date="2014" name="BMC Genomics">
        <title>Comparison of environmental and isolate Sulfobacillus genomes reveals diverse carbon, sulfur, nitrogen, and hydrogen metabolisms.</title>
        <authorList>
            <person name="Justice N.B."/>
            <person name="Norman A."/>
            <person name="Brown C.T."/>
            <person name="Singh A."/>
            <person name="Thomas B.C."/>
            <person name="Banfield J.F."/>
        </authorList>
    </citation>
    <scope>NUCLEOTIDE SEQUENCE [LARGE SCALE GENOMIC DNA]</scope>
    <source>
        <strain evidence="2">AMDSBA4</strain>
    </source>
</reference>
<dbReference type="PANTHER" id="PTHR47708">
    <property type="match status" value="1"/>
</dbReference>
<comment type="caution">
    <text evidence="2">The sequence shown here is derived from an EMBL/GenBank/DDBJ whole genome shotgun (WGS) entry which is preliminary data.</text>
</comment>
<sequence length="451" mass="49067">MEGAMTEMGERLLRVGWGSAYADDNLDPAEDLACNGDLQVLCFDALAERTLALAQVRKRENPQLGYDLRLDEFSQRFFPYAARGLKLITNMGAANPTQAAVKLAQAGKSYGLKIAAITGDDVLDTILETDPVLDEVNCPLSAMTGKVISANAYIGADGVANALSRGADVVVGGRLADPSLFLGAAMWWFGWSPSDWSRLGQGIVVGHLLECGVHVTGGNYADPPYRKVPGLDHLGMPWAEVFPDGEAVIGKLPDSGGMVTPNTVKAQLVYEIHDPARYLTPDVVADFCQVTVEATENRDQVRVRGGAGTMRPDTLKVLIGVDQGFTAESEVSFAGPGAYDRALLCQEVLQSRYQRFYKTSCEEVRFDLIGVNAIHGRATPTLEQPPYEVRVRMAVHTQQRAVAERVAREVEWQYFGPSGAGGMRSQIRPFLALYSSRIPRDQVPVEVSIWS</sequence>
<evidence type="ECO:0000313" key="3">
    <source>
        <dbReference type="Proteomes" id="UP000242972"/>
    </source>
</evidence>
<dbReference type="AlphaFoldDB" id="A0A2T2XJS0"/>
<feature type="domain" description="Acyclic terpene utilisation N-terminal" evidence="1">
    <location>
        <begin position="13"/>
        <end position="448"/>
    </location>
</feature>
<dbReference type="EMBL" id="PXYW01000007">
    <property type="protein sequence ID" value="PSR34734.1"/>
    <property type="molecule type" value="Genomic_DNA"/>
</dbReference>
<dbReference type="PANTHER" id="PTHR47708:SF2">
    <property type="entry name" value="SI:CH73-132F6.5"/>
    <property type="match status" value="1"/>
</dbReference>
<gene>
    <name evidence="2" type="ORF">C7B46_04680</name>
</gene>
<name>A0A2T2XJS0_9FIRM</name>